<keyword evidence="5" id="KW-0804">Transcription</keyword>
<dbReference type="PROSITE" id="PS51755">
    <property type="entry name" value="OMPR_PHOB"/>
    <property type="match status" value="1"/>
</dbReference>
<keyword evidence="4 6" id="KW-0238">DNA-binding</keyword>
<dbReference type="SMART" id="SM00862">
    <property type="entry name" value="Trans_reg_C"/>
    <property type="match status" value="1"/>
</dbReference>
<dbReference type="InterPro" id="IPR051677">
    <property type="entry name" value="AfsR-DnrI-RedD_regulator"/>
</dbReference>
<dbReference type="InterPro" id="IPR011990">
    <property type="entry name" value="TPR-like_helical_dom_sf"/>
</dbReference>
<evidence type="ECO:0000256" key="5">
    <source>
        <dbReference type="ARBA" id="ARBA00023163"/>
    </source>
</evidence>
<dbReference type="Gene3D" id="1.10.10.10">
    <property type="entry name" value="Winged helix-like DNA-binding domain superfamily/Winged helix DNA-binding domain"/>
    <property type="match status" value="1"/>
</dbReference>
<feature type="region of interest" description="Disordered" evidence="7">
    <location>
        <begin position="723"/>
        <end position="757"/>
    </location>
</feature>
<dbReference type="Proteomes" id="UP001500460">
    <property type="component" value="Unassembled WGS sequence"/>
</dbReference>
<keyword evidence="2" id="KW-0902">Two-component regulatory system</keyword>
<protein>
    <recommendedName>
        <fullName evidence="8">OmpR/PhoB-type domain-containing protein</fullName>
    </recommendedName>
</protein>
<dbReference type="InterPro" id="IPR027417">
    <property type="entry name" value="P-loop_NTPase"/>
</dbReference>
<feature type="domain" description="OmpR/PhoB-type" evidence="8">
    <location>
        <begin position="101"/>
        <end position="207"/>
    </location>
</feature>
<dbReference type="Pfam" id="PF03704">
    <property type="entry name" value="BTAD"/>
    <property type="match status" value="1"/>
</dbReference>
<reference evidence="10" key="1">
    <citation type="journal article" date="2019" name="Int. J. Syst. Evol. Microbiol.">
        <title>The Global Catalogue of Microorganisms (GCM) 10K type strain sequencing project: providing services to taxonomists for standard genome sequencing and annotation.</title>
        <authorList>
            <consortium name="The Broad Institute Genomics Platform"/>
            <consortium name="The Broad Institute Genome Sequencing Center for Infectious Disease"/>
            <person name="Wu L."/>
            <person name="Ma J."/>
        </authorList>
    </citation>
    <scope>NUCLEOTIDE SEQUENCE [LARGE SCALE GENOMIC DNA]</scope>
    <source>
        <strain evidence="10">JCM 6922</strain>
    </source>
</reference>
<dbReference type="EMBL" id="BAAATK010000019">
    <property type="protein sequence ID" value="GAA2440287.1"/>
    <property type="molecule type" value="Genomic_DNA"/>
</dbReference>
<comment type="similarity">
    <text evidence="1">Belongs to the AfsR/DnrI/RedD regulatory family.</text>
</comment>
<dbReference type="InterPro" id="IPR002182">
    <property type="entry name" value="NB-ARC"/>
</dbReference>
<dbReference type="SUPFAM" id="SSF48452">
    <property type="entry name" value="TPR-like"/>
    <property type="match status" value="1"/>
</dbReference>
<dbReference type="InterPro" id="IPR005158">
    <property type="entry name" value="BTAD"/>
</dbReference>
<dbReference type="Gene3D" id="1.25.40.10">
    <property type="entry name" value="Tetratricopeptide repeat domain"/>
    <property type="match status" value="1"/>
</dbReference>
<dbReference type="Pfam" id="PF00931">
    <property type="entry name" value="NB-ARC"/>
    <property type="match status" value="1"/>
</dbReference>
<dbReference type="PANTHER" id="PTHR35807">
    <property type="entry name" value="TRANSCRIPTIONAL REGULATOR REDD-RELATED"/>
    <property type="match status" value="1"/>
</dbReference>
<dbReference type="SUPFAM" id="SSF46894">
    <property type="entry name" value="C-terminal effector domain of the bipartite response regulators"/>
    <property type="match status" value="1"/>
</dbReference>
<evidence type="ECO:0000259" key="8">
    <source>
        <dbReference type="PROSITE" id="PS51755"/>
    </source>
</evidence>
<evidence type="ECO:0000313" key="10">
    <source>
        <dbReference type="Proteomes" id="UP001500460"/>
    </source>
</evidence>
<sequence length="757" mass="79839">MRAVRTSYRSMAGTRTRTRRTPDPGRRGPGRFPDPAAPGPRGPARRGDETPARPRPTSCPPSAARPGGTAGRGGPFAPAPARHRDGRGSTNVRREETTVTGPRRTADDDTVRFSVLGPVRAWRGGRELLIGPRQQRLILAVLLARAGRPVSMGEFTDLLWAGSPPASAVNAVHRYVGALRRLLEPGLPARSPGRWLARQGGGYLMRVDAGRLDLLRFRALVEQARRSPAADDPAAAVGLFTAALDLWQDRCAADLEPTGVAHPVFTMLEHEYVSVVCEAAEASLRCGRAAAMLLPLRRAADRHPLDEALAAHLLRALAADGKQAEAEALYLEVRRRLADELGVDPGPELWAAHARSLRHRPAGPRGGKTAGDGPSETHDAPSPAPAGPAVRPAQLPADLPGFTGRGAALRQAAALAASGDGALRVLAVDGIPGVGKTALAVHFAHRVARDFPDGQLYADLRGFTSDGGPADPGDVLAGFLDALGVARHRIPAAAQMRAALYRSLLAGRRMLVVLDNAWDTRQVRPLLPGTAECMAVVTSRSRLTGLAAAHGARLLTLDVPSAEEAAETFLERVRGCRPGLEAPQVRPIVDRCGRLPLAVAVVAARAAAHPERPLAQIESELSAAGRSLDGFSDDNLDNDVRAVFSSSYRTLGPQAARLFRLLPLHPGPDATVTALAGLAGTPPRETAAAVGELVRARLLTVRQRDRYRSHDLVLTYAAELAGPAGAGSAAGPSGPRGRGRPPAHTGGLPLRPLVRRG</sequence>
<feature type="region of interest" description="Disordered" evidence="7">
    <location>
        <begin position="356"/>
        <end position="397"/>
    </location>
</feature>
<dbReference type="PRINTS" id="PR00364">
    <property type="entry name" value="DISEASERSIST"/>
</dbReference>
<dbReference type="InterPro" id="IPR016032">
    <property type="entry name" value="Sig_transdc_resp-reg_C-effctor"/>
</dbReference>
<evidence type="ECO:0000256" key="6">
    <source>
        <dbReference type="PROSITE-ProRule" id="PRU01091"/>
    </source>
</evidence>
<organism evidence="9 10">
    <name type="scientific">Streptomyces glaucus</name>
    <dbReference type="NCBI Taxonomy" id="284029"/>
    <lineage>
        <taxon>Bacteria</taxon>
        <taxon>Bacillati</taxon>
        <taxon>Actinomycetota</taxon>
        <taxon>Actinomycetes</taxon>
        <taxon>Kitasatosporales</taxon>
        <taxon>Streptomycetaceae</taxon>
        <taxon>Streptomyces</taxon>
    </lineage>
</organism>
<evidence type="ECO:0000256" key="2">
    <source>
        <dbReference type="ARBA" id="ARBA00023012"/>
    </source>
</evidence>
<keyword evidence="10" id="KW-1185">Reference proteome</keyword>
<gene>
    <name evidence="9" type="ORF">GCM10010421_33340</name>
</gene>
<feature type="compositionally biased region" description="Low complexity" evidence="7">
    <location>
        <begin position="723"/>
        <end position="743"/>
    </location>
</feature>
<feature type="compositionally biased region" description="Basic and acidic residues" evidence="7">
    <location>
        <begin position="82"/>
        <end position="97"/>
    </location>
</feature>
<dbReference type="SMART" id="SM01043">
    <property type="entry name" value="BTAD"/>
    <property type="match status" value="1"/>
</dbReference>
<dbReference type="SUPFAM" id="SSF52540">
    <property type="entry name" value="P-loop containing nucleoside triphosphate hydrolases"/>
    <property type="match status" value="1"/>
</dbReference>
<dbReference type="PANTHER" id="PTHR35807:SF1">
    <property type="entry name" value="TRANSCRIPTIONAL REGULATOR REDD"/>
    <property type="match status" value="1"/>
</dbReference>
<comment type="caution">
    <text evidence="9">The sequence shown here is derived from an EMBL/GenBank/DDBJ whole genome shotgun (WGS) entry which is preliminary data.</text>
</comment>
<dbReference type="Gene3D" id="3.40.50.300">
    <property type="entry name" value="P-loop containing nucleotide triphosphate hydrolases"/>
    <property type="match status" value="1"/>
</dbReference>
<accession>A0ABP5WYT5</accession>
<feature type="DNA-binding region" description="OmpR/PhoB-type" evidence="6">
    <location>
        <begin position="101"/>
        <end position="207"/>
    </location>
</feature>
<keyword evidence="3" id="KW-0805">Transcription regulation</keyword>
<dbReference type="CDD" id="cd15831">
    <property type="entry name" value="BTAD"/>
    <property type="match status" value="1"/>
</dbReference>
<evidence type="ECO:0000256" key="4">
    <source>
        <dbReference type="ARBA" id="ARBA00023125"/>
    </source>
</evidence>
<dbReference type="InterPro" id="IPR001867">
    <property type="entry name" value="OmpR/PhoB-type_DNA-bd"/>
</dbReference>
<dbReference type="InterPro" id="IPR036388">
    <property type="entry name" value="WH-like_DNA-bd_sf"/>
</dbReference>
<evidence type="ECO:0000256" key="7">
    <source>
        <dbReference type="SAM" id="MobiDB-lite"/>
    </source>
</evidence>
<feature type="region of interest" description="Disordered" evidence="7">
    <location>
        <begin position="1"/>
        <end position="106"/>
    </location>
</feature>
<evidence type="ECO:0000256" key="1">
    <source>
        <dbReference type="ARBA" id="ARBA00005820"/>
    </source>
</evidence>
<evidence type="ECO:0000313" key="9">
    <source>
        <dbReference type="EMBL" id="GAA2440287.1"/>
    </source>
</evidence>
<proteinExistence type="inferred from homology"/>
<name>A0ABP5WYT5_9ACTN</name>
<evidence type="ECO:0000256" key="3">
    <source>
        <dbReference type="ARBA" id="ARBA00023015"/>
    </source>
</evidence>